<proteinExistence type="predicted"/>
<dbReference type="PANTHER" id="PTHR45815">
    <property type="entry name" value="PROTEIN DISULFIDE-ISOMERASE A6"/>
    <property type="match status" value="1"/>
</dbReference>
<evidence type="ECO:0000256" key="1">
    <source>
        <dbReference type="SAM" id="SignalP"/>
    </source>
</evidence>
<dbReference type="CDD" id="cd03002">
    <property type="entry name" value="PDI_a_MPD1_like"/>
    <property type="match status" value="1"/>
</dbReference>
<reference evidence="4" key="1">
    <citation type="journal article" date="2013" name="Genome Announc.">
        <title>Genome sequence of the food spoilage yeast Zygosaccharomyces bailii CLIB 213(T).</title>
        <authorList>
            <person name="Galeote V."/>
            <person name="Bigey F."/>
            <person name="Devillers H."/>
            <person name="Neuveglise C."/>
            <person name="Dequin S."/>
        </authorList>
    </citation>
    <scope>NUCLEOTIDE SEQUENCE [LARGE SCALE GENOMIC DNA]</scope>
    <source>
        <strain evidence="4">CLIB 213 / ATCC 58445 / CBS 680 / CCRC 21525 / NBRC 1098 / NCYC 1416 / NRRL Y-2227</strain>
    </source>
</reference>
<dbReference type="OrthoDB" id="10264505at2759"/>
<dbReference type="EMBL" id="HG316456">
    <property type="protein sequence ID" value="CDF88733.1"/>
    <property type="molecule type" value="Genomic_DNA"/>
</dbReference>
<dbReference type="Proteomes" id="UP000019375">
    <property type="component" value="Unassembled WGS sequence"/>
</dbReference>
<dbReference type="PROSITE" id="PS00194">
    <property type="entry name" value="THIOREDOXIN_1"/>
    <property type="match status" value="1"/>
</dbReference>
<gene>
    <name evidence="3" type="ORF">BN860_00694g</name>
</gene>
<dbReference type="InterPro" id="IPR017937">
    <property type="entry name" value="Thioredoxin_CS"/>
</dbReference>
<name>A0A8J2WXQ1_ZYGB2</name>
<dbReference type="GO" id="GO:0005788">
    <property type="term" value="C:endoplasmic reticulum lumen"/>
    <property type="evidence" value="ECO:0007669"/>
    <property type="project" value="TreeGrafter"/>
</dbReference>
<evidence type="ECO:0000313" key="3">
    <source>
        <dbReference type="EMBL" id="CDF88733.1"/>
    </source>
</evidence>
<dbReference type="InterPro" id="IPR013766">
    <property type="entry name" value="Thioredoxin_domain"/>
</dbReference>
<feature type="chain" id="PRO_5035225906" evidence="1">
    <location>
        <begin position="21"/>
        <end position="308"/>
    </location>
</feature>
<dbReference type="PROSITE" id="PS51352">
    <property type="entry name" value="THIOREDOXIN_2"/>
    <property type="match status" value="1"/>
</dbReference>
<dbReference type="Gene3D" id="3.40.30.10">
    <property type="entry name" value="Glutaredoxin"/>
    <property type="match status" value="2"/>
</dbReference>
<dbReference type="InterPro" id="IPR036249">
    <property type="entry name" value="Thioredoxin-like_sf"/>
</dbReference>
<dbReference type="PRINTS" id="PR00421">
    <property type="entry name" value="THIOREDOXIN"/>
</dbReference>
<sequence length="308" mass="35454">MWTFKILILLCFGSLAPALAQNFYDEDPHIMELTPKSFEKVIHRTNYTTIVEFYAPWCGYCQQLKKTMKKAARNLEGVLQVAAVNCDLAKNKQICAQNKVQGFPTLMVYRPPKVDVSKPFDRRINLDNHASEIYKGERKLAPIVDFALSRMKNYVKRLLNINKLNAVFDKASRPSVVLFSKKDKLSPVYKSIALDWLGVLDCFIIPNRKVQSLNDDDNLAKTHPKIFTFLQKTMPDQKGSEESLLVVFDSKNDEYHVFEGKSLVKEQIAEFLTKKFDLIPNEGPGSRRQYFLDSVKNGKNRKLKHDEL</sequence>
<dbReference type="PANTHER" id="PTHR45815:SF3">
    <property type="entry name" value="PROTEIN DISULFIDE-ISOMERASE A6"/>
    <property type="match status" value="1"/>
</dbReference>
<keyword evidence="1" id="KW-0732">Signal</keyword>
<dbReference type="Pfam" id="PF00085">
    <property type="entry name" value="Thioredoxin"/>
    <property type="match status" value="1"/>
</dbReference>
<protein>
    <submittedName>
        <fullName evidence="3">ZYBA0S03-00694g1_1</fullName>
    </submittedName>
</protein>
<dbReference type="GO" id="GO:0015035">
    <property type="term" value="F:protein-disulfide reductase activity"/>
    <property type="evidence" value="ECO:0007669"/>
    <property type="project" value="TreeGrafter"/>
</dbReference>
<feature type="signal peptide" evidence="1">
    <location>
        <begin position="1"/>
        <end position="20"/>
    </location>
</feature>
<dbReference type="GO" id="GO:0034976">
    <property type="term" value="P:response to endoplasmic reticulum stress"/>
    <property type="evidence" value="ECO:0007669"/>
    <property type="project" value="TreeGrafter"/>
</dbReference>
<dbReference type="AlphaFoldDB" id="A0A8J2WXQ1"/>
<keyword evidence="4" id="KW-1185">Reference proteome</keyword>
<feature type="domain" description="Thioredoxin" evidence="2">
    <location>
        <begin position="10"/>
        <end position="156"/>
    </location>
</feature>
<evidence type="ECO:0000313" key="4">
    <source>
        <dbReference type="Proteomes" id="UP000019375"/>
    </source>
</evidence>
<organism evidence="3 4">
    <name type="scientific">Zygosaccharomyces bailii (strain CLIB 213 / ATCC 58445 / CBS 680 / BCRC 21525 / NBRC 1098 / NCYC 1416 / NRRL Y-2227)</name>
    <dbReference type="NCBI Taxonomy" id="1333698"/>
    <lineage>
        <taxon>Eukaryota</taxon>
        <taxon>Fungi</taxon>
        <taxon>Dikarya</taxon>
        <taxon>Ascomycota</taxon>
        <taxon>Saccharomycotina</taxon>
        <taxon>Saccharomycetes</taxon>
        <taxon>Saccharomycetales</taxon>
        <taxon>Saccharomycetaceae</taxon>
        <taxon>Zygosaccharomyces</taxon>
    </lineage>
</organism>
<accession>A0A8J2WXQ1</accession>
<dbReference type="SUPFAM" id="SSF52833">
    <property type="entry name" value="Thioredoxin-like"/>
    <property type="match status" value="1"/>
</dbReference>
<evidence type="ECO:0000259" key="2">
    <source>
        <dbReference type="PROSITE" id="PS51352"/>
    </source>
</evidence>